<dbReference type="SUPFAM" id="SSF52113">
    <property type="entry name" value="BRCT domain"/>
    <property type="match status" value="6"/>
</dbReference>
<dbReference type="CDD" id="cd17718">
    <property type="entry name" value="BRCT_TopBP1_rpt3"/>
    <property type="match status" value="1"/>
</dbReference>
<dbReference type="CDD" id="cd17728">
    <property type="entry name" value="BRCT_TopBP1_rpt8"/>
    <property type="match status" value="1"/>
</dbReference>
<dbReference type="InterPro" id="IPR049542">
    <property type="entry name" value="TopBP1-like_BRCT0"/>
</dbReference>
<accession>A0A8I6SK65</accession>
<dbReference type="CDD" id="cd17731">
    <property type="entry name" value="BRCT_TopBP1_rpt2_like"/>
    <property type="match status" value="1"/>
</dbReference>
<dbReference type="PANTHER" id="PTHR13561:SF20">
    <property type="entry name" value="DNA TOPOISOMERASE 2-BINDING PROTEIN 1"/>
    <property type="match status" value="1"/>
</dbReference>
<feature type="compositionally biased region" description="Polar residues" evidence="2">
    <location>
        <begin position="535"/>
        <end position="553"/>
    </location>
</feature>
<feature type="compositionally biased region" description="Polar residues" evidence="2">
    <location>
        <begin position="1013"/>
        <end position="1022"/>
    </location>
</feature>
<dbReference type="KEGG" id="clec:106664056"/>
<feature type="compositionally biased region" description="Basic and acidic residues" evidence="2">
    <location>
        <begin position="519"/>
        <end position="532"/>
    </location>
</feature>
<feature type="domain" description="BRCT" evidence="3">
    <location>
        <begin position="365"/>
        <end position="455"/>
    </location>
</feature>
<evidence type="ECO:0000256" key="1">
    <source>
        <dbReference type="ARBA" id="ARBA00022737"/>
    </source>
</evidence>
<protein>
    <recommendedName>
        <fullName evidence="3">BRCT domain-containing protein</fullName>
    </recommendedName>
</protein>
<name>A0A8I6SK65_CIMLE</name>
<dbReference type="Proteomes" id="UP000494040">
    <property type="component" value="Unassembled WGS sequence"/>
</dbReference>
<keyword evidence="5" id="KW-1185">Reference proteome</keyword>
<dbReference type="Pfam" id="PF12738">
    <property type="entry name" value="PTCB-BRCT"/>
    <property type="match status" value="2"/>
</dbReference>
<dbReference type="OMA" id="ACTHLLC"/>
<feature type="domain" description="BRCT" evidence="3">
    <location>
        <begin position="111"/>
        <end position="174"/>
    </location>
</feature>
<evidence type="ECO:0000259" key="3">
    <source>
        <dbReference type="PROSITE" id="PS50172"/>
    </source>
</evidence>
<keyword evidence="1" id="KW-0677">Repeat</keyword>
<dbReference type="PANTHER" id="PTHR13561">
    <property type="entry name" value="DNA REPLICATION REGULATOR DPB11-RELATED"/>
    <property type="match status" value="1"/>
</dbReference>
<dbReference type="GeneID" id="106664056"/>
<dbReference type="GO" id="GO:0007095">
    <property type="term" value="P:mitotic G2 DNA damage checkpoint signaling"/>
    <property type="evidence" value="ECO:0007669"/>
    <property type="project" value="TreeGrafter"/>
</dbReference>
<dbReference type="InterPro" id="IPR001357">
    <property type="entry name" value="BRCT_dom"/>
</dbReference>
<proteinExistence type="predicted"/>
<organism evidence="4 5">
    <name type="scientific">Cimex lectularius</name>
    <name type="common">Bed bug</name>
    <name type="synonym">Acanthia lectularia</name>
    <dbReference type="NCBI Taxonomy" id="79782"/>
    <lineage>
        <taxon>Eukaryota</taxon>
        <taxon>Metazoa</taxon>
        <taxon>Ecdysozoa</taxon>
        <taxon>Arthropoda</taxon>
        <taxon>Hexapoda</taxon>
        <taxon>Insecta</taxon>
        <taxon>Pterygota</taxon>
        <taxon>Neoptera</taxon>
        <taxon>Paraneoptera</taxon>
        <taxon>Hemiptera</taxon>
        <taxon>Heteroptera</taxon>
        <taxon>Panheteroptera</taxon>
        <taxon>Cimicomorpha</taxon>
        <taxon>Cimicidae</taxon>
        <taxon>Cimex</taxon>
    </lineage>
</organism>
<reference evidence="4" key="1">
    <citation type="submission" date="2022-01" db="UniProtKB">
        <authorList>
            <consortium name="EnsemblMetazoa"/>
        </authorList>
    </citation>
    <scope>IDENTIFICATION</scope>
</reference>
<evidence type="ECO:0000313" key="4">
    <source>
        <dbReference type="EnsemblMetazoa" id="XP_024083336.1"/>
    </source>
</evidence>
<sequence length="1319" mass="147412">MRLLTGNANGKITIYFVQNATSNNKDMRMAFTACQEARLKAEIVSEEDVNDLPHGRTVVFVLEHFKGETFQFLSSKECLVVGPRCLCSCLSKKIPIPENESPVFTMAMAGIVVTASRMSRVEKQELANFIGYMGGSYTDQLTKAVTYLISDEGRSPKCEKAIELQIPIMCSSWVKAVWDASHIRDALATDAEFLKYRLAPFKGMHITCSNLPQSTKRKLQSLIESHGGVYMPTLEQNKTVVLIIGEAEGRKFQHAQLWGIPCLTPSWVYESVEKGAAVRSIDHIVVAKPKSSTPTSEPKSFMTNSDISIVPMAQDVSNMEIDETNMSVASSMLIQSLPKKAAKKQSQDNEYKQFMEEIDLVQATKAGPFLDGCKIYLSGFTPQETEKLKKVINRGGATIYTKITDRLSHIIVGAFDIQDAKLLVELKSKPHTVKLEWLLASIRQKSAASIEPYLCLHGSTAPPLSSPLSHKGVELLKSDINEPNQTVSRKLFTKDQVSISNEPPVQDGILKLRAQEEMDNLRKQNETQKEETNEPNDNGINEPAQNDANSTKNDSSVVVGPIFEGFSFVVIGFDDANTIEELIRNLHGKIYSNKFKGKVDYAVVPLISAIKVNAKHIVTSLWVEDCYEQEAILDVDYFHKPVIVTLGQKPLSGSVICISGIMGKERNFIAHLATALGAKVQDSFSRKNHPDKGIERATHLVCQTTSGSKYEAAIRWGIPTVKKEWLLSLLEDGATADLDTPSVNNEREIISTPVNPAMRRVIESTPSEIKATPSTSKRVCDVFACPEKPKKTISAESLEQNKESLKDASAKMNISLKSIDENFCTPDANKQFSFTSSGKSPFHMDTPDTPYGRVFLNDGDVLSPTAKKSWKKWIDNLPELYQKSPQIQTFRKRRPSTPLSVIMKQLWVKFGDAQIEGIDQETGDLLPDGPYREWAHENETIKVTPDNTQEFKENNKNNSSGGWLSKDQGKKPNNNLSNKETVEEIKKICTEGLHTTSAQSTKTVLRESHDQKSVSSDLNNGSKTKEESKCQPSTSWGSSKRTKTRCEMDEMPAWDFGKPNTLSFLTDNSEPELKKQKISVDTDCEKNEDMVIPETEELTEETEVPKTRRIFVLSNIPSSTREKFEGIIKSLGGEVSGLQCYDSDSTHLIIDKPVRSEKLLCSIASGKWVLHLSYLSQCYQSRTFLPEEDFEWGNERSKDRLPHLEPGTTEYDLAMAAHIWRVQRSHMSKPCAFRNIVAVICTSQNKYAQYKRLLEAGGATVLKKEDIFKATHVFWDEHTELPAPKAKITSKKILVVKPLFLGDYLTKIPQPDPKKYAVC</sequence>
<feature type="domain" description="BRCT" evidence="3">
    <location>
        <begin position="1100"/>
        <end position="1192"/>
    </location>
</feature>
<dbReference type="OrthoDB" id="251770at2759"/>
<evidence type="ECO:0000313" key="5">
    <source>
        <dbReference type="Proteomes" id="UP000494040"/>
    </source>
</evidence>
<feature type="domain" description="BRCT" evidence="3">
    <location>
        <begin position="646"/>
        <end position="743"/>
    </location>
</feature>
<dbReference type="PROSITE" id="PS50172">
    <property type="entry name" value="BRCT"/>
    <property type="match status" value="6"/>
</dbReference>
<feature type="domain" description="BRCT" evidence="3">
    <location>
        <begin position="196"/>
        <end position="285"/>
    </location>
</feature>
<dbReference type="GO" id="GO:0033314">
    <property type="term" value="P:mitotic DNA replication checkpoint signaling"/>
    <property type="evidence" value="ECO:0007669"/>
    <property type="project" value="TreeGrafter"/>
</dbReference>
<dbReference type="Pfam" id="PF21298">
    <property type="entry name" value="TopBP1_BRCT0"/>
    <property type="match status" value="1"/>
</dbReference>
<dbReference type="Pfam" id="PF00533">
    <property type="entry name" value="BRCT"/>
    <property type="match status" value="3"/>
</dbReference>
<feature type="region of interest" description="Disordered" evidence="2">
    <location>
        <begin position="519"/>
        <end position="553"/>
    </location>
</feature>
<dbReference type="CDD" id="cd00027">
    <property type="entry name" value="BRCT"/>
    <property type="match status" value="1"/>
</dbReference>
<feature type="compositionally biased region" description="Polar residues" evidence="2">
    <location>
        <begin position="1030"/>
        <end position="1039"/>
    </location>
</feature>
<feature type="region of interest" description="Disordered" evidence="2">
    <location>
        <begin position="942"/>
        <end position="979"/>
    </location>
</feature>
<dbReference type="Gene3D" id="3.40.50.10190">
    <property type="entry name" value="BRCT domain"/>
    <property type="match status" value="8"/>
</dbReference>
<dbReference type="SMART" id="SM00292">
    <property type="entry name" value="BRCT"/>
    <property type="match status" value="7"/>
</dbReference>
<evidence type="ECO:0000256" key="2">
    <source>
        <dbReference type="SAM" id="MobiDB-lite"/>
    </source>
</evidence>
<dbReference type="InterPro" id="IPR036420">
    <property type="entry name" value="BRCT_dom_sf"/>
</dbReference>
<feature type="domain" description="BRCT" evidence="3">
    <location>
        <begin position="558"/>
        <end position="640"/>
    </location>
</feature>
<feature type="region of interest" description="Disordered" evidence="2">
    <location>
        <begin position="996"/>
        <end position="1044"/>
    </location>
</feature>
<dbReference type="EnsemblMetazoa" id="XM_024227568.1">
    <property type="protein sequence ID" value="XP_024083336.1"/>
    <property type="gene ID" value="LOC106664056"/>
</dbReference>
<dbReference type="InterPro" id="IPR049936">
    <property type="entry name" value="TopBP1_BRCT_8"/>
</dbReference>
<dbReference type="RefSeq" id="XP_024083336.1">
    <property type="nucleotide sequence ID" value="XM_024227568.1"/>
</dbReference>
<dbReference type="GO" id="GO:0006270">
    <property type="term" value="P:DNA replication initiation"/>
    <property type="evidence" value="ECO:0007669"/>
    <property type="project" value="TreeGrafter"/>
</dbReference>
<dbReference type="FunFam" id="3.40.50.10190:FF:000018">
    <property type="entry name" value="DNA topoisomerase 2-binding protein 1"/>
    <property type="match status" value="1"/>
</dbReference>
<dbReference type="InterPro" id="IPR059215">
    <property type="entry name" value="BRCT2_TopBP1-like"/>
</dbReference>
<dbReference type="CDD" id="cd17738">
    <property type="entry name" value="BRCT_TopBP1_rpt7"/>
    <property type="match status" value="1"/>
</dbReference>